<gene>
    <name evidence="2" type="ORF">LTR84_002419</name>
</gene>
<dbReference type="AlphaFoldDB" id="A0AAV9N9P9"/>
<protein>
    <submittedName>
        <fullName evidence="2">Uncharacterized protein</fullName>
    </submittedName>
</protein>
<reference evidence="2 3" key="1">
    <citation type="submission" date="2023-08" db="EMBL/GenBank/DDBJ databases">
        <title>Black Yeasts Isolated from many extreme environments.</title>
        <authorList>
            <person name="Coleine C."/>
            <person name="Stajich J.E."/>
            <person name="Selbmann L."/>
        </authorList>
    </citation>
    <scope>NUCLEOTIDE SEQUENCE [LARGE SCALE GENOMIC DNA]</scope>
    <source>
        <strain evidence="2 3">CCFEE 5792</strain>
    </source>
</reference>
<feature type="transmembrane region" description="Helical" evidence="1">
    <location>
        <begin position="20"/>
        <end position="41"/>
    </location>
</feature>
<dbReference type="EMBL" id="JAVRRD010000013">
    <property type="protein sequence ID" value="KAK5052554.1"/>
    <property type="molecule type" value="Genomic_DNA"/>
</dbReference>
<feature type="transmembrane region" description="Helical" evidence="1">
    <location>
        <begin position="151"/>
        <end position="168"/>
    </location>
</feature>
<keyword evidence="1" id="KW-0812">Transmembrane</keyword>
<evidence type="ECO:0000313" key="3">
    <source>
        <dbReference type="Proteomes" id="UP001358417"/>
    </source>
</evidence>
<proteinExistence type="predicted"/>
<keyword evidence="1" id="KW-1133">Transmembrane helix</keyword>
<feature type="transmembrane region" description="Helical" evidence="1">
    <location>
        <begin position="248"/>
        <end position="269"/>
    </location>
</feature>
<keyword evidence="1" id="KW-0472">Membrane</keyword>
<accession>A0AAV9N9P9</accession>
<name>A0AAV9N9P9_9EURO</name>
<evidence type="ECO:0000313" key="2">
    <source>
        <dbReference type="EMBL" id="KAK5052554.1"/>
    </source>
</evidence>
<feature type="transmembrane region" description="Helical" evidence="1">
    <location>
        <begin position="290"/>
        <end position="313"/>
    </location>
</feature>
<feature type="transmembrane region" description="Helical" evidence="1">
    <location>
        <begin position="325"/>
        <end position="344"/>
    </location>
</feature>
<keyword evidence="3" id="KW-1185">Reference proteome</keyword>
<dbReference type="RefSeq" id="XP_064706254.1">
    <property type="nucleotide sequence ID" value="XM_064846029.1"/>
</dbReference>
<comment type="caution">
    <text evidence="2">The sequence shown here is derived from an EMBL/GenBank/DDBJ whole genome shotgun (WGS) entry which is preliminary data.</text>
</comment>
<evidence type="ECO:0000256" key="1">
    <source>
        <dbReference type="SAM" id="Phobius"/>
    </source>
</evidence>
<dbReference type="Proteomes" id="UP001358417">
    <property type="component" value="Unassembled WGS sequence"/>
</dbReference>
<sequence>MPSNASRPKISHEQDINNVVGASIFFAYIVAALALTTFLTWDLIVAHRRWNTCSPSRRGNGQNHARELDRKIKTATSLAVLSFTTLSYHMLHFLIRSHQQWTLRQEPIFSNIVTTDSVFSTMTNLRIWEWAKGSTLFEDFARVICCDPRRFWWTHLVLLYSFGWNLYMSVKGTRLQIPHLWAYLLLDQILPVSFTQNLFVVATALQVQPSSPSQNWQAPGSKTQAIITLAYLASLTAARFSVDIPYFLPNLVVSRLLLFAPFLLLRPALQARNPQQTEIVVSMWSKYRHSILALVIGGIVMQIVHTAMILPVVTPLAAVNDDPATSALSYDFLLGLFSLILCNVV</sequence>
<dbReference type="GeneID" id="89970627"/>
<feature type="transmembrane region" description="Helical" evidence="1">
    <location>
        <begin position="75"/>
        <end position="95"/>
    </location>
</feature>
<organism evidence="2 3">
    <name type="scientific">Exophiala bonariae</name>
    <dbReference type="NCBI Taxonomy" id="1690606"/>
    <lineage>
        <taxon>Eukaryota</taxon>
        <taxon>Fungi</taxon>
        <taxon>Dikarya</taxon>
        <taxon>Ascomycota</taxon>
        <taxon>Pezizomycotina</taxon>
        <taxon>Eurotiomycetes</taxon>
        <taxon>Chaetothyriomycetidae</taxon>
        <taxon>Chaetothyriales</taxon>
        <taxon>Herpotrichiellaceae</taxon>
        <taxon>Exophiala</taxon>
    </lineage>
</organism>